<name>A0A1A5ZVL9_9TREE</name>
<feature type="region of interest" description="Disordered" evidence="1">
    <location>
        <begin position="45"/>
        <end position="95"/>
    </location>
</feature>
<reference evidence="3" key="3">
    <citation type="submission" date="2024-02" db="EMBL/GenBank/DDBJ databases">
        <title>Comparative genomics of Cryptococcus and Kwoniella reveals pathogenesis evolution and contrasting modes of karyotype evolution via chromosome fusion or intercentromeric recombination.</title>
        <authorList>
            <person name="Coelho M.A."/>
            <person name="David-Palma M."/>
            <person name="Shea T."/>
            <person name="Bowers K."/>
            <person name="McGinley-Smith S."/>
            <person name="Mohammad A.W."/>
            <person name="Gnirke A."/>
            <person name="Yurkov A.M."/>
            <person name="Nowrousian M."/>
            <person name="Sun S."/>
            <person name="Cuomo C.A."/>
            <person name="Heitman J."/>
        </authorList>
    </citation>
    <scope>NUCLEOTIDE SEQUENCE</scope>
    <source>
        <strain evidence="3">CBS 10117</strain>
    </source>
</reference>
<keyword evidence="4" id="KW-1185">Reference proteome</keyword>
<dbReference type="GeneID" id="28971459"/>
<organism evidence="2">
    <name type="scientific">Kwoniella dejecticola CBS 10117</name>
    <dbReference type="NCBI Taxonomy" id="1296121"/>
    <lineage>
        <taxon>Eukaryota</taxon>
        <taxon>Fungi</taxon>
        <taxon>Dikarya</taxon>
        <taxon>Basidiomycota</taxon>
        <taxon>Agaricomycotina</taxon>
        <taxon>Tremellomycetes</taxon>
        <taxon>Tremellales</taxon>
        <taxon>Cryptococcaceae</taxon>
        <taxon>Kwoniella</taxon>
    </lineage>
</organism>
<gene>
    <name evidence="2" type="ORF">I303_07760</name>
    <name evidence="3" type="ORF">I303_107755</name>
</gene>
<protein>
    <submittedName>
        <fullName evidence="2">Uncharacterized protein</fullName>
    </submittedName>
</protein>
<reference evidence="3" key="2">
    <citation type="submission" date="2013-07" db="EMBL/GenBank/DDBJ databases">
        <authorList>
            <consortium name="The Broad Institute Genome Sequencing Platform"/>
            <person name="Cuomo C."/>
            <person name="Litvintseva A."/>
            <person name="Chen Y."/>
            <person name="Heitman J."/>
            <person name="Sun S."/>
            <person name="Springer D."/>
            <person name="Dromer F."/>
            <person name="Young S.K."/>
            <person name="Zeng Q."/>
            <person name="Gargeya S."/>
            <person name="Fitzgerald M."/>
            <person name="Abouelleil A."/>
            <person name="Alvarado L."/>
            <person name="Berlin A.M."/>
            <person name="Chapman S.B."/>
            <person name="Dewar J."/>
            <person name="Goldberg J."/>
            <person name="Griggs A."/>
            <person name="Gujja S."/>
            <person name="Hansen M."/>
            <person name="Howarth C."/>
            <person name="Imamovic A."/>
            <person name="Larimer J."/>
            <person name="McCowan C."/>
            <person name="Murphy C."/>
            <person name="Pearson M."/>
            <person name="Priest M."/>
            <person name="Roberts A."/>
            <person name="Saif S."/>
            <person name="Shea T."/>
            <person name="Sykes S."/>
            <person name="Wortman J."/>
            <person name="Nusbaum C."/>
            <person name="Birren B."/>
        </authorList>
    </citation>
    <scope>NUCLEOTIDE SEQUENCE</scope>
    <source>
        <strain evidence="3">CBS 10117</strain>
    </source>
</reference>
<reference evidence="2" key="1">
    <citation type="submission" date="2013-07" db="EMBL/GenBank/DDBJ databases">
        <title>The Genome Sequence of Cryptococcus dejecticola CBS10117.</title>
        <authorList>
            <consortium name="The Broad Institute Genome Sequencing Platform"/>
            <person name="Cuomo C."/>
            <person name="Litvintseva A."/>
            <person name="Chen Y."/>
            <person name="Heitman J."/>
            <person name="Sun S."/>
            <person name="Springer D."/>
            <person name="Dromer F."/>
            <person name="Young S.K."/>
            <person name="Zeng Q."/>
            <person name="Gargeya S."/>
            <person name="Fitzgerald M."/>
            <person name="Abouelleil A."/>
            <person name="Alvarado L."/>
            <person name="Berlin A.M."/>
            <person name="Chapman S.B."/>
            <person name="Dewar J."/>
            <person name="Goldberg J."/>
            <person name="Griggs A."/>
            <person name="Gujja S."/>
            <person name="Hansen M."/>
            <person name="Howarth C."/>
            <person name="Imamovic A."/>
            <person name="Larimer J."/>
            <person name="McCowan C."/>
            <person name="Murphy C."/>
            <person name="Pearson M."/>
            <person name="Priest M."/>
            <person name="Roberts A."/>
            <person name="Saif S."/>
            <person name="Shea T."/>
            <person name="Sykes S."/>
            <person name="Wortman J."/>
            <person name="Nusbaum C."/>
            <person name="Birren B."/>
        </authorList>
    </citation>
    <scope>NUCLEOTIDE SEQUENCE [LARGE SCALE GENOMIC DNA]</scope>
    <source>
        <strain evidence="2">CBS 10117</strain>
    </source>
</reference>
<sequence length="171" mass="19473">MSGKIPPQHPNNYQHDHDHEYEYEYEYEHERINEGDDRRMKIRIPRLPPRSAGYDTQQTTQDTRNPRTSQMTGSDVNATPRINQNTLNLSDSDAPLSMIEPGPSTPSISDNEVQSDLFEFIDFGEQADDEHNHSIIIAPDTETQGEMELWHGISEALYAPSGYGSRLSDLL</sequence>
<feature type="compositionally biased region" description="Polar residues" evidence="1">
    <location>
        <begin position="54"/>
        <end position="91"/>
    </location>
</feature>
<accession>A0A1A5ZVL9</accession>
<proteinExistence type="predicted"/>
<dbReference type="AlphaFoldDB" id="A0A1A5ZVL9"/>
<evidence type="ECO:0000313" key="4">
    <source>
        <dbReference type="Proteomes" id="UP000078595"/>
    </source>
</evidence>
<dbReference type="Proteomes" id="UP000078595">
    <property type="component" value="Chromosome 10"/>
</dbReference>
<evidence type="ECO:0000313" key="3">
    <source>
        <dbReference type="EMBL" id="WWC65141.1"/>
    </source>
</evidence>
<dbReference type="RefSeq" id="XP_018259692.1">
    <property type="nucleotide sequence ID" value="XM_018411024.1"/>
</dbReference>
<evidence type="ECO:0000256" key="1">
    <source>
        <dbReference type="SAM" id="MobiDB-lite"/>
    </source>
</evidence>
<dbReference type="KEGG" id="kdj:28971459"/>
<evidence type="ECO:0000313" key="2">
    <source>
        <dbReference type="EMBL" id="OBR81850.1"/>
    </source>
</evidence>
<dbReference type="EMBL" id="KI894036">
    <property type="protein sequence ID" value="OBR81850.1"/>
    <property type="molecule type" value="Genomic_DNA"/>
</dbReference>
<dbReference type="VEuPathDB" id="FungiDB:I303_07760"/>
<dbReference type="EMBL" id="CP144539">
    <property type="protein sequence ID" value="WWC65141.1"/>
    <property type="molecule type" value="Genomic_DNA"/>
</dbReference>